<evidence type="ECO:0000313" key="1">
    <source>
        <dbReference type="EMBL" id="EME39604.1"/>
    </source>
</evidence>
<reference evidence="1 2" key="2">
    <citation type="journal article" date="2012" name="PLoS Pathog.">
        <title>Diverse lifestyles and strategies of plant pathogenesis encoded in the genomes of eighteen Dothideomycetes fungi.</title>
        <authorList>
            <person name="Ohm R.A."/>
            <person name="Feau N."/>
            <person name="Henrissat B."/>
            <person name="Schoch C.L."/>
            <person name="Horwitz B.A."/>
            <person name="Barry K.W."/>
            <person name="Condon B.J."/>
            <person name="Copeland A.C."/>
            <person name="Dhillon B."/>
            <person name="Glaser F."/>
            <person name="Hesse C.N."/>
            <person name="Kosti I."/>
            <person name="LaButti K."/>
            <person name="Lindquist E.A."/>
            <person name="Lucas S."/>
            <person name="Salamov A.A."/>
            <person name="Bradshaw R.E."/>
            <person name="Ciuffetti L."/>
            <person name="Hamelin R.C."/>
            <person name="Kema G.H.J."/>
            <person name="Lawrence C."/>
            <person name="Scott J.A."/>
            <person name="Spatafora J.W."/>
            <person name="Turgeon B.G."/>
            <person name="de Wit P.J.G.M."/>
            <person name="Zhong S."/>
            <person name="Goodwin S.B."/>
            <person name="Grigoriev I.V."/>
        </authorList>
    </citation>
    <scope>NUCLEOTIDE SEQUENCE [LARGE SCALE GENOMIC DNA]</scope>
    <source>
        <strain evidence="2">NZE10 / CBS 128990</strain>
    </source>
</reference>
<proteinExistence type="predicted"/>
<organism evidence="1 2">
    <name type="scientific">Dothistroma septosporum (strain NZE10 / CBS 128990)</name>
    <name type="common">Red band needle blight fungus</name>
    <name type="synonym">Mycosphaerella pini</name>
    <dbReference type="NCBI Taxonomy" id="675120"/>
    <lineage>
        <taxon>Eukaryota</taxon>
        <taxon>Fungi</taxon>
        <taxon>Dikarya</taxon>
        <taxon>Ascomycota</taxon>
        <taxon>Pezizomycotina</taxon>
        <taxon>Dothideomycetes</taxon>
        <taxon>Dothideomycetidae</taxon>
        <taxon>Mycosphaerellales</taxon>
        <taxon>Mycosphaerellaceae</taxon>
        <taxon>Dothistroma</taxon>
    </lineage>
</organism>
<reference evidence="2" key="1">
    <citation type="journal article" date="2012" name="PLoS Genet.">
        <title>The genomes of the fungal plant pathogens Cladosporium fulvum and Dothistroma septosporum reveal adaptation to different hosts and lifestyles but also signatures of common ancestry.</title>
        <authorList>
            <person name="de Wit P.J.G.M."/>
            <person name="van der Burgt A."/>
            <person name="Oekmen B."/>
            <person name="Stergiopoulos I."/>
            <person name="Abd-Elsalam K.A."/>
            <person name="Aerts A.L."/>
            <person name="Bahkali A.H."/>
            <person name="Beenen H.G."/>
            <person name="Chettri P."/>
            <person name="Cox M.P."/>
            <person name="Datema E."/>
            <person name="de Vries R.P."/>
            <person name="Dhillon B."/>
            <person name="Ganley A.R."/>
            <person name="Griffiths S.A."/>
            <person name="Guo Y."/>
            <person name="Hamelin R.C."/>
            <person name="Henrissat B."/>
            <person name="Kabir M.S."/>
            <person name="Jashni M.K."/>
            <person name="Kema G."/>
            <person name="Klaubauf S."/>
            <person name="Lapidus A."/>
            <person name="Levasseur A."/>
            <person name="Lindquist E."/>
            <person name="Mehrabi R."/>
            <person name="Ohm R.A."/>
            <person name="Owen T.J."/>
            <person name="Salamov A."/>
            <person name="Schwelm A."/>
            <person name="Schijlen E."/>
            <person name="Sun H."/>
            <person name="van den Burg H.A."/>
            <person name="van Ham R.C.H.J."/>
            <person name="Zhang S."/>
            <person name="Goodwin S.B."/>
            <person name="Grigoriev I.V."/>
            <person name="Collemare J."/>
            <person name="Bradshaw R.E."/>
        </authorList>
    </citation>
    <scope>NUCLEOTIDE SEQUENCE [LARGE SCALE GENOMIC DNA]</scope>
    <source>
        <strain evidence="2">NZE10 / CBS 128990</strain>
    </source>
</reference>
<feature type="non-terminal residue" evidence="1">
    <location>
        <position position="88"/>
    </location>
</feature>
<accession>M2Y2T4</accession>
<name>M2Y2T4_DOTSN</name>
<dbReference type="AlphaFoldDB" id="M2Y2T4"/>
<sequence length="88" mass="9744">MVWHGHVCSDLSSHEIFGSASCSSPKQLRVLSPFESAILSNHNVHNVKSAECGVQRAASRPPPEMVSHAVPGIRTRSSYYREWAFYSS</sequence>
<dbReference type="Proteomes" id="UP000016933">
    <property type="component" value="Unassembled WGS sequence"/>
</dbReference>
<gene>
    <name evidence="1" type="ORF">DOTSEDRAFT_75302</name>
</gene>
<protein>
    <submittedName>
        <fullName evidence="1">Uncharacterized protein</fullName>
    </submittedName>
</protein>
<dbReference type="EMBL" id="KB446545">
    <property type="protein sequence ID" value="EME39604.1"/>
    <property type="molecule type" value="Genomic_DNA"/>
</dbReference>
<dbReference type="HOGENOM" id="CLU_2474923_0_0_1"/>
<keyword evidence="2" id="KW-1185">Reference proteome</keyword>
<evidence type="ECO:0000313" key="2">
    <source>
        <dbReference type="Proteomes" id="UP000016933"/>
    </source>
</evidence>